<dbReference type="PRINTS" id="PR00081">
    <property type="entry name" value="GDHRDH"/>
</dbReference>
<comment type="caution">
    <text evidence="2">The sequence shown here is derived from an EMBL/GenBank/DDBJ whole genome shotgun (WGS) entry which is preliminary data.</text>
</comment>
<dbReference type="Pfam" id="PF00106">
    <property type="entry name" value="adh_short"/>
    <property type="match status" value="1"/>
</dbReference>
<dbReference type="AlphaFoldDB" id="A0A9P4M3Y1"/>
<gene>
    <name evidence="2" type="ORF">K490DRAFT_70920</name>
</gene>
<evidence type="ECO:0000256" key="1">
    <source>
        <dbReference type="ARBA" id="ARBA00023002"/>
    </source>
</evidence>
<dbReference type="SUPFAM" id="SSF51735">
    <property type="entry name" value="NAD(P)-binding Rossmann-fold domains"/>
    <property type="match status" value="1"/>
</dbReference>
<dbReference type="EMBL" id="ML978711">
    <property type="protein sequence ID" value="KAF2092319.1"/>
    <property type="molecule type" value="Genomic_DNA"/>
</dbReference>
<keyword evidence="3" id="KW-1185">Reference proteome</keyword>
<evidence type="ECO:0000313" key="3">
    <source>
        <dbReference type="Proteomes" id="UP000799776"/>
    </source>
</evidence>
<dbReference type="PANTHER" id="PTHR43157">
    <property type="entry name" value="PHOSPHATIDYLINOSITOL-GLYCAN BIOSYNTHESIS CLASS F PROTEIN-RELATED"/>
    <property type="match status" value="1"/>
</dbReference>
<name>A0A9P4M3Y1_9PEZI</name>
<dbReference type="Gene3D" id="3.40.50.720">
    <property type="entry name" value="NAD(P)-binding Rossmann-like Domain"/>
    <property type="match status" value="1"/>
</dbReference>
<dbReference type="CDD" id="cd05327">
    <property type="entry name" value="retinol-DH_like_SDR_c_like"/>
    <property type="match status" value="1"/>
</dbReference>
<accession>A0A9P4M3Y1</accession>
<organism evidence="2 3">
    <name type="scientific">Saccharata proteae CBS 121410</name>
    <dbReference type="NCBI Taxonomy" id="1314787"/>
    <lineage>
        <taxon>Eukaryota</taxon>
        <taxon>Fungi</taxon>
        <taxon>Dikarya</taxon>
        <taxon>Ascomycota</taxon>
        <taxon>Pezizomycotina</taxon>
        <taxon>Dothideomycetes</taxon>
        <taxon>Dothideomycetes incertae sedis</taxon>
        <taxon>Botryosphaeriales</taxon>
        <taxon>Saccharataceae</taxon>
        <taxon>Saccharata</taxon>
    </lineage>
</organism>
<protein>
    <submittedName>
        <fullName evidence="2">NAD(P)-binding protein</fullName>
    </submittedName>
</protein>
<proteinExistence type="predicted"/>
<dbReference type="Proteomes" id="UP000799776">
    <property type="component" value="Unassembled WGS sequence"/>
</dbReference>
<dbReference type="OrthoDB" id="191139at2759"/>
<sequence length="344" mass="37461">MAKALTGNKFDPNKDVPDLSGKVYVVTGGTAGIGFGIAAHLLQHNPAKVYLLSDKEEHADEAQEGLKKYGDVERVHWYKCNLRDLKQVDQTAKELAKLEKIDALICNAGIGVGPYAETPDGIDAHMQINHISQFHLAMTLLPVLQRTPNSRLVLQSSDMHRLAPSNTTFSSLDSLNNDIGATNLYARTKLAQILFVRALTRRAAKNELGFKDQGMGAGPWCNATHPGAVNTDQPDQAKAAYGTIGKIGVEAVRPFMKDPVDSGCRSALFAATSEKIVEEGVQGQYIVPDRKITTPSDQAQNEELQESLWRLTERVLNDKIGNLPYGPIHVDNFDGLHGGGEVAR</sequence>
<dbReference type="InterPro" id="IPR002347">
    <property type="entry name" value="SDR_fam"/>
</dbReference>
<reference evidence="2" key="1">
    <citation type="journal article" date="2020" name="Stud. Mycol.">
        <title>101 Dothideomycetes genomes: a test case for predicting lifestyles and emergence of pathogens.</title>
        <authorList>
            <person name="Haridas S."/>
            <person name="Albert R."/>
            <person name="Binder M."/>
            <person name="Bloem J."/>
            <person name="Labutti K."/>
            <person name="Salamov A."/>
            <person name="Andreopoulos B."/>
            <person name="Baker S."/>
            <person name="Barry K."/>
            <person name="Bills G."/>
            <person name="Bluhm B."/>
            <person name="Cannon C."/>
            <person name="Castanera R."/>
            <person name="Culley D."/>
            <person name="Daum C."/>
            <person name="Ezra D."/>
            <person name="Gonzalez J."/>
            <person name="Henrissat B."/>
            <person name="Kuo A."/>
            <person name="Liang C."/>
            <person name="Lipzen A."/>
            <person name="Lutzoni F."/>
            <person name="Magnuson J."/>
            <person name="Mondo S."/>
            <person name="Nolan M."/>
            <person name="Ohm R."/>
            <person name="Pangilinan J."/>
            <person name="Park H.-J."/>
            <person name="Ramirez L."/>
            <person name="Alfaro M."/>
            <person name="Sun H."/>
            <person name="Tritt A."/>
            <person name="Yoshinaga Y."/>
            <person name="Zwiers L.-H."/>
            <person name="Turgeon B."/>
            <person name="Goodwin S."/>
            <person name="Spatafora J."/>
            <person name="Crous P."/>
            <person name="Grigoriev I."/>
        </authorList>
    </citation>
    <scope>NUCLEOTIDE SEQUENCE</scope>
    <source>
        <strain evidence="2">CBS 121410</strain>
    </source>
</reference>
<keyword evidence="1" id="KW-0560">Oxidoreductase</keyword>
<dbReference type="PANTHER" id="PTHR43157:SF31">
    <property type="entry name" value="PHOSPHATIDYLINOSITOL-GLYCAN BIOSYNTHESIS CLASS F PROTEIN"/>
    <property type="match status" value="1"/>
</dbReference>
<dbReference type="InterPro" id="IPR036291">
    <property type="entry name" value="NAD(P)-bd_dom_sf"/>
</dbReference>
<dbReference type="GO" id="GO:0016491">
    <property type="term" value="F:oxidoreductase activity"/>
    <property type="evidence" value="ECO:0007669"/>
    <property type="project" value="UniProtKB-KW"/>
</dbReference>
<evidence type="ECO:0000313" key="2">
    <source>
        <dbReference type="EMBL" id="KAF2092319.1"/>
    </source>
</evidence>